<keyword evidence="3" id="KW-1185">Reference proteome</keyword>
<evidence type="ECO:0000313" key="2">
    <source>
        <dbReference type="EMBL" id="MBK0397509.1"/>
    </source>
</evidence>
<evidence type="ECO:0000259" key="1">
    <source>
        <dbReference type="Pfam" id="PF07411"/>
    </source>
</evidence>
<feature type="domain" description="DUF1508" evidence="1">
    <location>
        <begin position="8"/>
        <end position="55"/>
    </location>
</feature>
<organism evidence="2 3">
    <name type="scientific">Kingella bonacorsii</name>
    <dbReference type="NCBI Taxonomy" id="2796361"/>
    <lineage>
        <taxon>Bacteria</taxon>
        <taxon>Pseudomonadati</taxon>
        <taxon>Pseudomonadota</taxon>
        <taxon>Betaproteobacteria</taxon>
        <taxon>Neisseriales</taxon>
        <taxon>Neisseriaceae</taxon>
        <taxon>Kingella</taxon>
    </lineage>
</organism>
<dbReference type="EMBL" id="JAEHNZ010000007">
    <property type="protein sequence ID" value="MBK0397509.1"/>
    <property type="molecule type" value="Genomic_DNA"/>
</dbReference>
<dbReference type="Gene3D" id="3.30.160.160">
    <property type="entry name" value="YegP-like"/>
    <property type="match status" value="1"/>
</dbReference>
<dbReference type="SUPFAM" id="SSF160113">
    <property type="entry name" value="YegP-like"/>
    <property type="match status" value="1"/>
</dbReference>
<dbReference type="InterPro" id="IPR010879">
    <property type="entry name" value="DUF1508"/>
</dbReference>
<accession>A0ABS1BW51</accession>
<evidence type="ECO:0000313" key="3">
    <source>
        <dbReference type="Proteomes" id="UP000614058"/>
    </source>
</evidence>
<dbReference type="GeneID" id="84906729"/>
<dbReference type="Proteomes" id="UP000614058">
    <property type="component" value="Unassembled WGS sequence"/>
</dbReference>
<name>A0ABS1BW51_9NEIS</name>
<dbReference type="Pfam" id="PF07411">
    <property type="entry name" value="DUF1508"/>
    <property type="match status" value="1"/>
</dbReference>
<gene>
    <name evidence="2" type="ORF">JDW22_13255</name>
</gene>
<comment type="caution">
    <text evidence="2">The sequence shown here is derived from an EMBL/GenBank/DDBJ whole genome shotgun (WGS) entry which is preliminary data.</text>
</comment>
<dbReference type="InterPro" id="IPR036913">
    <property type="entry name" value="YegP-like_sf"/>
</dbReference>
<protein>
    <submittedName>
        <fullName evidence="2">YegP family protein</fullName>
    </submittedName>
</protein>
<dbReference type="RefSeq" id="WP_003794881.1">
    <property type="nucleotide sequence ID" value="NZ_JAEHNZ010000007.1"/>
</dbReference>
<reference evidence="2 3" key="1">
    <citation type="journal article" date="2021" name="Pathogens">
        <title>Isolation and Characterization of Kingella bonacorsii sp. nov., A Novel Kingella Species Detected in a Stable Periodontitis Subject.</title>
        <authorList>
            <person name="Antezack A."/>
            <person name="Boxberger M."/>
            <person name="Rolland C."/>
            <person name="Monnet-Corti V."/>
            <person name="La Scola B."/>
        </authorList>
    </citation>
    <scope>NUCLEOTIDE SEQUENCE [LARGE SCALE GENOMIC DNA]</scope>
    <source>
        <strain evidence="2 3">Marseille-Q4569</strain>
    </source>
</reference>
<sequence>MYFTIYKDTAGQWRWNLKAANHEIIAYGESYTTKQNCLHAIELIKSTNANTQVVEV</sequence>
<proteinExistence type="predicted"/>